<sequence length="78" mass="8809">MFTPKANSKQKRVKKTQEHETGHAVREILAPASAFTRPGECIHSPWRVITDSSRKNSIFHPKISILTSLCPNLIPKFV</sequence>
<dbReference type="Proteomes" id="UP000002051">
    <property type="component" value="Unassembled WGS sequence"/>
</dbReference>
<evidence type="ECO:0000256" key="1">
    <source>
        <dbReference type="SAM" id="MobiDB-lite"/>
    </source>
</evidence>
<gene>
    <name evidence="2" type="ordered locus">MTR_7g446300</name>
</gene>
<reference evidence="3" key="3">
    <citation type="submission" date="2015-04" db="UniProtKB">
        <authorList>
            <consortium name="EnsemblPlants"/>
        </authorList>
    </citation>
    <scope>IDENTIFICATION</scope>
    <source>
        <strain evidence="3">cv. Jemalong A17</strain>
    </source>
</reference>
<organism evidence="2 4">
    <name type="scientific">Medicago truncatula</name>
    <name type="common">Barrel medic</name>
    <name type="synonym">Medicago tribuloides</name>
    <dbReference type="NCBI Taxonomy" id="3880"/>
    <lineage>
        <taxon>Eukaryota</taxon>
        <taxon>Viridiplantae</taxon>
        <taxon>Streptophyta</taxon>
        <taxon>Embryophyta</taxon>
        <taxon>Tracheophyta</taxon>
        <taxon>Spermatophyta</taxon>
        <taxon>Magnoliopsida</taxon>
        <taxon>eudicotyledons</taxon>
        <taxon>Gunneridae</taxon>
        <taxon>Pentapetalae</taxon>
        <taxon>rosids</taxon>
        <taxon>fabids</taxon>
        <taxon>Fabales</taxon>
        <taxon>Fabaceae</taxon>
        <taxon>Papilionoideae</taxon>
        <taxon>50 kb inversion clade</taxon>
        <taxon>NPAAA clade</taxon>
        <taxon>Hologalegina</taxon>
        <taxon>IRL clade</taxon>
        <taxon>Trifolieae</taxon>
        <taxon>Medicago</taxon>
    </lineage>
</organism>
<name>A0A072TYB1_MEDTR</name>
<feature type="region of interest" description="Disordered" evidence="1">
    <location>
        <begin position="1"/>
        <end position="22"/>
    </location>
</feature>
<keyword evidence="4" id="KW-1185">Reference proteome</keyword>
<dbReference type="EMBL" id="CM001223">
    <property type="protein sequence ID" value="KEH22397.1"/>
    <property type="molecule type" value="Genomic_DNA"/>
</dbReference>
<dbReference type="EnsemblPlants" id="KEH22397">
    <property type="protein sequence ID" value="KEH22397"/>
    <property type="gene ID" value="MTR_7g446300"/>
</dbReference>
<accession>A0A072TYB1</accession>
<evidence type="ECO:0000313" key="4">
    <source>
        <dbReference type="Proteomes" id="UP000002051"/>
    </source>
</evidence>
<evidence type="ECO:0000313" key="3">
    <source>
        <dbReference type="EnsemblPlants" id="KEH22397"/>
    </source>
</evidence>
<dbReference type="AlphaFoldDB" id="A0A072TYB1"/>
<dbReference type="HOGENOM" id="CLU_146286_0_0_1"/>
<reference evidence="2 4" key="1">
    <citation type="journal article" date="2011" name="Nature">
        <title>The Medicago genome provides insight into the evolution of rhizobial symbioses.</title>
        <authorList>
            <person name="Young N.D."/>
            <person name="Debelle F."/>
            <person name="Oldroyd G.E."/>
            <person name="Geurts R."/>
            <person name="Cannon S.B."/>
            <person name="Udvardi M.K."/>
            <person name="Benedito V.A."/>
            <person name="Mayer K.F."/>
            <person name="Gouzy J."/>
            <person name="Schoof H."/>
            <person name="Van de Peer Y."/>
            <person name="Proost S."/>
            <person name="Cook D.R."/>
            <person name="Meyers B.C."/>
            <person name="Spannagl M."/>
            <person name="Cheung F."/>
            <person name="De Mita S."/>
            <person name="Krishnakumar V."/>
            <person name="Gundlach H."/>
            <person name="Zhou S."/>
            <person name="Mudge J."/>
            <person name="Bharti A.K."/>
            <person name="Murray J.D."/>
            <person name="Naoumkina M.A."/>
            <person name="Rosen B."/>
            <person name="Silverstein K.A."/>
            <person name="Tang H."/>
            <person name="Rombauts S."/>
            <person name="Zhao P.X."/>
            <person name="Zhou P."/>
            <person name="Barbe V."/>
            <person name="Bardou P."/>
            <person name="Bechner M."/>
            <person name="Bellec A."/>
            <person name="Berger A."/>
            <person name="Berges H."/>
            <person name="Bidwell S."/>
            <person name="Bisseling T."/>
            <person name="Choisne N."/>
            <person name="Couloux A."/>
            <person name="Denny R."/>
            <person name="Deshpande S."/>
            <person name="Dai X."/>
            <person name="Doyle J.J."/>
            <person name="Dudez A.M."/>
            <person name="Farmer A.D."/>
            <person name="Fouteau S."/>
            <person name="Franken C."/>
            <person name="Gibelin C."/>
            <person name="Gish J."/>
            <person name="Goldstein S."/>
            <person name="Gonzalez A.J."/>
            <person name="Green P.J."/>
            <person name="Hallab A."/>
            <person name="Hartog M."/>
            <person name="Hua A."/>
            <person name="Humphray S.J."/>
            <person name="Jeong D.H."/>
            <person name="Jing Y."/>
            <person name="Jocker A."/>
            <person name="Kenton S.M."/>
            <person name="Kim D.J."/>
            <person name="Klee K."/>
            <person name="Lai H."/>
            <person name="Lang C."/>
            <person name="Lin S."/>
            <person name="Macmil S.L."/>
            <person name="Magdelenat G."/>
            <person name="Matthews L."/>
            <person name="McCorrison J."/>
            <person name="Monaghan E.L."/>
            <person name="Mun J.H."/>
            <person name="Najar F.Z."/>
            <person name="Nicholson C."/>
            <person name="Noirot C."/>
            <person name="O'Bleness M."/>
            <person name="Paule C.R."/>
            <person name="Poulain J."/>
            <person name="Prion F."/>
            <person name="Qin B."/>
            <person name="Qu C."/>
            <person name="Retzel E.F."/>
            <person name="Riddle C."/>
            <person name="Sallet E."/>
            <person name="Samain S."/>
            <person name="Samson N."/>
            <person name="Sanders I."/>
            <person name="Saurat O."/>
            <person name="Scarpelli C."/>
            <person name="Schiex T."/>
            <person name="Segurens B."/>
            <person name="Severin A.J."/>
            <person name="Sherrier D.J."/>
            <person name="Shi R."/>
            <person name="Sims S."/>
            <person name="Singer S.R."/>
            <person name="Sinharoy S."/>
            <person name="Sterck L."/>
            <person name="Viollet A."/>
            <person name="Wang B.B."/>
            <person name="Wang K."/>
            <person name="Wang M."/>
            <person name="Wang X."/>
            <person name="Warfsmann J."/>
            <person name="Weissenbach J."/>
            <person name="White D.D."/>
            <person name="White J.D."/>
            <person name="Wiley G.B."/>
            <person name="Wincker P."/>
            <person name="Xing Y."/>
            <person name="Yang L."/>
            <person name="Yao Z."/>
            <person name="Ying F."/>
            <person name="Zhai J."/>
            <person name="Zhou L."/>
            <person name="Zuber A."/>
            <person name="Denarie J."/>
            <person name="Dixon R.A."/>
            <person name="May G.D."/>
            <person name="Schwartz D.C."/>
            <person name="Rogers J."/>
            <person name="Quetier F."/>
            <person name="Town C.D."/>
            <person name="Roe B.A."/>
        </authorList>
    </citation>
    <scope>NUCLEOTIDE SEQUENCE [LARGE SCALE GENOMIC DNA]</scope>
    <source>
        <strain evidence="2">A17</strain>
        <strain evidence="3 4">cv. Jemalong A17</strain>
    </source>
</reference>
<protein>
    <submittedName>
        <fullName evidence="2 3">Uncharacterized protein</fullName>
    </submittedName>
</protein>
<reference evidence="2 4" key="2">
    <citation type="journal article" date="2014" name="BMC Genomics">
        <title>An improved genome release (version Mt4.0) for the model legume Medicago truncatula.</title>
        <authorList>
            <person name="Tang H."/>
            <person name="Krishnakumar V."/>
            <person name="Bidwell S."/>
            <person name="Rosen B."/>
            <person name="Chan A."/>
            <person name="Zhou S."/>
            <person name="Gentzbittel L."/>
            <person name="Childs K.L."/>
            <person name="Yandell M."/>
            <person name="Gundlach H."/>
            <person name="Mayer K.F."/>
            <person name="Schwartz D.C."/>
            <person name="Town C.D."/>
        </authorList>
    </citation>
    <scope>GENOME REANNOTATION</scope>
    <source>
        <strain evidence="2">A17</strain>
        <strain evidence="3 4">cv. Jemalong A17</strain>
    </source>
</reference>
<proteinExistence type="predicted"/>
<evidence type="ECO:0000313" key="2">
    <source>
        <dbReference type="EMBL" id="KEH22397.1"/>
    </source>
</evidence>